<protein>
    <recommendedName>
        <fullName evidence="2">Zinc-ribbon domain-containing protein</fullName>
    </recommendedName>
</protein>
<evidence type="ECO:0000259" key="2">
    <source>
        <dbReference type="Pfam" id="PF13240"/>
    </source>
</evidence>
<dbReference type="AlphaFoldDB" id="A0A423EYF7"/>
<organism evidence="3 4">
    <name type="scientific">Pseudomonas poae</name>
    <dbReference type="NCBI Taxonomy" id="200451"/>
    <lineage>
        <taxon>Bacteria</taxon>
        <taxon>Pseudomonadati</taxon>
        <taxon>Pseudomonadota</taxon>
        <taxon>Gammaproteobacteria</taxon>
        <taxon>Pseudomonadales</taxon>
        <taxon>Pseudomonadaceae</taxon>
        <taxon>Pseudomonas</taxon>
    </lineage>
</organism>
<dbReference type="InterPro" id="IPR026870">
    <property type="entry name" value="Zinc_ribbon_dom"/>
</dbReference>
<feature type="domain" description="Zinc-ribbon" evidence="2">
    <location>
        <begin position="6"/>
        <end position="27"/>
    </location>
</feature>
<name>A0A423EYF7_9PSED</name>
<gene>
    <name evidence="3" type="ORF">BK648_15680</name>
</gene>
<dbReference type="Pfam" id="PF13240">
    <property type="entry name" value="Zn_Ribbon_1"/>
    <property type="match status" value="1"/>
</dbReference>
<sequence length="227" mass="24274">MALIECKECSKQVSDSAVSCPNCGAPVATVYAAPVAAAQPATKSVGFGFALGIFFLPWIFGWFLLGRGYSPKARVLGIGWLALTAYLFFSAKPPTTSPTVSTSSTPPKPVISQQEARASRIASLNTFTAAQLAAAYDRNTVAADQQFKGKQFKVTGVVSSINTDFRGRPYVTLQGGVNQFMEPQFSFEDAKDPTIARLQKGSKVTLACTGYGDIAKTPMSKDCEFVR</sequence>
<dbReference type="Proteomes" id="UP000284656">
    <property type="component" value="Unassembled WGS sequence"/>
</dbReference>
<dbReference type="Pfam" id="PF12869">
    <property type="entry name" value="tRNA_anti-like"/>
    <property type="match status" value="1"/>
</dbReference>
<comment type="caution">
    <text evidence="3">The sequence shown here is derived from an EMBL/GenBank/DDBJ whole genome shotgun (WGS) entry which is preliminary data.</text>
</comment>
<dbReference type="RefSeq" id="WP_123716843.1">
    <property type="nucleotide sequence ID" value="NZ_MOAY01000050.1"/>
</dbReference>
<keyword evidence="1" id="KW-0812">Transmembrane</keyword>
<evidence type="ECO:0000313" key="4">
    <source>
        <dbReference type="Proteomes" id="UP000284656"/>
    </source>
</evidence>
<keyword evidence="1" id="KW-0472">Membrane</keyword>
<dbReference type="EMBL" id="MOAY01000050">
    <property type="protein sequence ID" value="ROM46088.1"/>
    <property type="molecule type" value="Genomic_DNA"/>
</dbReference>
<proteinExistence type="predicted"/>
<reference evidence="3 4" key="1">
    <citation type="submission" date="2016-10" db="EMBL/GenBank/DDBJ databases">
        <title>Comparative genome analysis of multiple Pseudomonas spp. focuses on biocontrol and plant growth promoting traits.</title>
        <authorList>
            <person name="Tao X.-Y."/>
            <person name="Taylor C.G."/>
        </authorList>
    </citation>
    <scope>NUCLEOTIDE SEQUENCE [LARGE SCALE GENOMIC DNA]</scope>
    <source>
        <strain evidence="3 4">29G9</strain>
    </source>
</reference>
<accession>A0A423EYF7</accession>
<evidence type="ECO:0000313" key="3">
    <source>
        <dbReference type="EMBL" id="ROM46088.1"/>
    </source>
</evidence>
<evidence type="ECO:0000256" key="1">
    <source>
        <dbReference type="SAM" id="Phobius"/>
    </source>
</evidence>
<keyword evidence="1" id="KW-1133">Transmembrane helix</keyword>
<feature type="transmembrane region" description="Helical" evidence="1">
    <location>
        <begin position="45"/>
        <end position="66"/>
    </location>
</feature>
<dbReference type="InterPro" id="IPR024422">
    <property type="entry name" value="Protein_unknown_function_OB"/>
</dbReference>